<dbReference type="EMBL" id="CABPSC010000005">
    <property type="protein sequence ID" value="VVD96047.1"/>
    <property type="molecule type" value="Genomic_DNA"/>
</dbReference>
<evidence type="ECO:0000256" key="3">
    <source>
        <dbReference type="ARBA" id="ARBA00022964"/>
    </source>
</evidence>
<keyword evidence="5 6" id="KW-0408">Iron</keyword>
<dbReference type="PANTHER" id="PTHR12918:SF1">
    <property type="entry name" value="CYSTEINE DIOXYGENASE TYPE 1"/>
    <property type="match status" value="1"/>
</dbReference>
<sequence>MTVGITAAPCDVASATARHDLSRRDYDALDPLRTFVAAFSRLLERRPHESTLLEEGAGLLAQLVARDDWLPAPFAQAHPEHYQQYLLHCDSAQRFCIVSFVWGPGQRTPIHDHTVWGLIGMLRGAEDSQPYVLDAGGVPVVAGEPVRLAPGDVEVLSPRLGDIHRVSNAFDDRVSVSIHVYGANIGAVHRSVYSETGERHGFVSGYANAHLPNPWGCAAQRA</sequence>
<dbReference type="InterPro" id="IPR010300">
    <property type="entry name" value="CDO_1"/>
</dbReference>
<accession>A0A5E4U7L4</accession>
<evidence type="ECO:0000256" key="5">
    <source>
        <dbReference type="ARBA" id="ARBA00023004"/>
    </source>
</evidence>
<dbReference type="SUPFAM" id="SSF51182">
    <property type="entry name" value="RmlC-like cupins"/>
    <property type="match status" value="1"/>
</dbReference>
<evidence type="ECO:0000256" key="2">
    <source>
        <dbReference type="ARBA" id="ARBA00022723"/>
    </source>
</evidence>
<evidence type="ECO:0000313" key="7">
    <source>
        <dbReference type="EMBL" id="VVD96047.1"/>
    </source>
</evidence>
<evidence type="ECO:0000256" key="1">
    <source>
        <dbReference type="ARBA" id="ARBA00006622"/>
    </source>
</evidence>
<keyword evidence="2 6" id="KW-0479">Metal-binding</keyword>
<dbReference type="RefSeq" id="WP_150555327.1">
    <property type="nucleotide sequence ID" value="NZ_CABPSC010000005.1"/>
</dbReference>
<dbReference type="PANTHER" id="PTHR12918">
    <property type="entry name" value="CYSTEINE DIOXYGENASE"/>
    <property type="match status" value="1"/>
</dbReference>
<reference evidence="7 8" key="1">
    <citation type="submission" date="2019-08" db="EMBL/GenBank/DDBJ databases">
        <authorList>
            <person name="Peeters C."/>
        </authorList>
    </citation>
    <scope>NUCLEOTIDE SEQUENCE [LARGE SCALE GENOMIC DNA]</scope>
    <source>
        <strain evidence="7 8">LMG 31109</strain>
    </source>
</reference>
<proteinExistence type="inferred from homology"/>
<feature type="binding site" evidence="6">
    <location>
        <position position="164"/>
    </location>
    <ligand>
        <name>Fe cation</name>
        <dbReference type="ChEBI" id="CHEBI:24875"/>
        <note>catalytic</note>
    </ligand>
</feature>
<feature type="binding site" evidence="6">
    <location>
        <position position="113"/>
    </location>
    <ligand>
        <name>Fe cation</name>
        <dbReference type="ChEBI" id="CHEBI:24875"/>
        <note>catalytic</note>
    </ligand>
</feature>
<dbReference type="AlphaFoldDB" id="A0A5E4U7L4"/>
<gene>
    <name evidence="7" type="ORF">PNO31109_01867</name>
</gene>
<dbReference type="InterPro" id="IPR011051">
    <property type="entry name" value="RmlC_Cupin_sf"/>
</dbReference>
<dbReference type="OrthoDB" id="7059163at2"/>
<dbReference type="InterPro" id="IPR014710">
    <property type="entry name" value="RmlC-like_jellyroll"/>
</dbReference>
<feature type="binding site" evidence="6">
    <location>
        <position position="111"/>
    </location>
    <ligand>
        <name>Fe cation</name>
        <dbReference type="ChEBI" id="CHEBI:24875"/>
        <note>catalytic</note>
    </ligand>
</feature>
<keyword evidence="8" id="KW-1185">Reference proteome</keyword>
<dbReference type="Gene3D" id="2.60.120.10">
    <property type="entry name" value="Jelly Rolls"/>
    <property type="match status" value="1"/>
</dbReference>
<dbReference type="Proteomes" id="UP000367825">
    <property type="component" value="Unassembled WGS sequence"/>
</dbReference>
<dbReference type="Gene3D" id="1.20.5.440">
    <property type="entry name" value="ATP synthase delta/epsilon subunit, C-terminal domain"/>
    <property type="match status" value="1"/>
</dbReference>
<dbReference type="GO" id="GO:0008198">
    <property type="term" value="F:ferrous iron binding"/>
    <property type="evidence" value="ECO:0007669"/>
    <property type="project" value="TreeGrafter"/>
</dbReference>
<name>A0A5E4U7L4_9BURK</name>
<keyword evidence="4" id="KW-0560">Oxidoreductase</keyword>
<dbReference type="CDD" id="cd10548">
    <property type="entry name" value="cupin_CDO"/>
    <property type="match status" value="1"/>
</dbReference>
<evidence type="ECO:0000313" key="8">
    <source>
        <dbReference type="Proteomes" id="UP000367825"/>
    </source>
</evidence>
<keyword evidence="3 7" id="KW-0223">Dioxygenase</keyword>
<comment type="similarity">
    <text evidence="1">Belongs to the cysteine dioxygenase family.</text>
</comment>
<dbReference type="GO" id="GO:0016702">
    <property type="term" value="F:oxidoreductase activity, acting on single donors with incorporation of molecular oxygen, incorporation of two atoms of oxygen"/>
    <property type="evidence" value="ECO:0007669"/>
    <property type="project" value="InterPro"/>
</dbReference>
<organism evidence="7 8">
    <name type="scientific">Pandoraea nosoerga</name>
    <dbReference type="NCBI Taxonomy" id="2508296"/>
    <lineage>
        <taxon>Bacteria</taxon>
        <taxon>Pseudomonadati</taxon>
        <taxon>Pseudomonadota</taxon>
        <taxon>Betaproteobacteria</taxon>
        <taxon>Burkholderiales</taxon>
        <taxon>Burkholderiaceae</taxon>
        <taxon>Pandoraea</taxon>
    </lineage>
</organism>
<evidence type="ECO:0000256" key="6">
    <source>
        <dbReference type="PIRSR" id="PIRSR610300-51"/>
    </source>
</evidence>
<dbReference type="Pfam" id="PF05995">
    <property type="entry name" value="CDO_I"/>
    <property type="match status" value="1"/>
</dbReference>
<evidence type="ECO:0000256" key="4">
    <source>
        <dbReference type="ARBA" id="ARBA00023002"/>
    </source>
</evidence>
<protein>
    <submittedName>
        <fullName evidence="7">Cysteine dioxygenase</fullName>
    </submittedName>
</protein>